<sequence length="56" mass="6799">MKYTADMEKAMQGSHHMGYADYCRKLENRLRVERKRQEEYNKCKHIVADLDSNIHR</sequence>
<gene>
    <name evidence="1" type="ORF">J43TS3_32660</name>
</gene>
<reference evidence="1" key="1">
    <citation type="submission" date="2021-03" db="EMBL/GenBank/DDBJ databases">
        <title>Antimicrobial resistance genes in bacteria isolated from Japanese honey, and their potential for conferring macrolide and lincosamide resistance in the American foulbrood pathogen Paenibacillus larvae.</title>
        <authorList>
            <person name="Okamoto M."/>
            <person name="Kumagai M."/>
            <person name="Kanamori H."/>
            <person name="Takamatsu D."/>
        </authorList>
    </citation>
    <scope>NUCLEOTIDE SEQUENCE</scope>
    <source>
        <strain evidence="1">J43TS3</strain>
    </source>
</reference>
<evidence type="ECO:0000313" key="2">
    <source>
        <dbReference type="Proteomes" id="UP000676917"/>
    </source>
</evidence>
<dbReference type="InterPro" id="IPR058676">
    <property type="entry name" value="YuzK"/>
</dbReference>
<dbReference type="AlphaFoldDB" id="A0A919XDJ7"/>
<dbReference type="RefSeq" id="WP_212922110.1">
    <property type="nucleotide sequence ID" value="NZ_BORP01000008.1"/>
</dbReference>
<protein>
    <submittedName>
        <fullName evidence="1">Uncharacterized protein</fullName>
    </submittedName>
</protein>
<dbReference type="Proteomes" id="UP000676917">
    <property type="component" value="Unassembled WGS sequence"/>
</dbReference>
<dbReference type="EMBL" id="BORP01000008">
    <property type="protein sequence ID" value="GIO28655.1"/>
    <property type="molecule type" value="Genomic_DNA"/>
</dbReference>
<evidence type="ECO:0000313" key="1">
    <source>
        <dbReference type="EMBL" id="GIO28655.1"/>
    </source>
</evidence>
<proteinExistence type="predicted"/>
<comment type="caution">
    <text evidence="1">The sequence shown here is derived from an EMBL/GenBank/DDBJ whole genome shotgun (WGS) entry which is preliminary data.</text>
</comment>
<accession>A0A919XDJ7</accession>
<name>A0A919XDJ7_9BACI</name>
<dbReference type="Pfam" id="PF26149">
    <property type="entry name" value="YuzK"/>
    <property type="match status" value="1"/>
</dbReference>
<keyword evidence="2" id="KW-1185">Reference proteome</keyword>
<organism evidence="1 2">
    <name type="scientific">Ornithinibacillus bavariensis</name>
    <dbReference type="NCBI Taxonomy" id="545502"/>
    <lineage>
        <taxon>Bacteria</taxon>
        <taxon>Bacillati</taxon>
        <taxon>Bacillota</taxon>
        <taxon>Bacilli</taxon>
        <taxon>Bacillales</taxon>
        <taxon>Bacillaceae</taxon>
        <taxon>Ornithinibacillus</taxon>
    </lineage>
</organism>